<proteinExistence type="predicted"/>
<keyword evidence="1" id="KW-1185">Reference proteome</keyword>
<accession>A0AC58S1M4</accession>
<protein>
    <submittedName>
        <fullName evidence="2">Uncharacterized protein LOC142164630</fullName>
    </submittedName>
</protein>
<gene>
    <name evidence="2" type="primary">LOC142164630</name>
</gene>
<dbReference type="RefSeq" id="XP_075078888.1">
    <property type="nucleotide sequence ID" value="XM_075222787.1"/>
</dbReference>
<evidence type="ECO:0000313" key="2">
    <source>
        <dbReference type="RefSeq" id="XP_075078888.1"/>
    </source>
</evidence>
<dbReference type="Proteomes" id="UP000790787">
    <property type="component" value="Chromosome 10"/>
</dbReference>
<name>A0AC58S1M4_TOBAC</name>
<sequence length="200" mass="22861">MVKQALVDWGNSYSESEGENMMVANNGSSEYESIFALMAKSDDDEDKEEDEVSFLDVQRNLKTYSMKKLMSLANVLIDAYHSLINEKNSLIEEIYGIEQERDYMVVSIVDLEETIESLKKQKEVLIEGNANIEHERDDLLVVAVNLKEIIRELTMKSRPENSQKGKEVASEAHIKLESELNSVKSSMCAELEKNNNFRKN</sequence>
<reference evidence="1" key="1">
    <citation type="journal article" date="2014" name="Nat. Commun.">
        <title>The tobacco genome sequence and its comparison with those of tomato and potato.</title>
        <authorList>
            <person name="Sierro N."/>
            <person name="Battey J.N."/>
            <person name="Ouadi S."/>
            <person name="Bakaher N."/>
            <person name="Bovet L."/>
            <person name="Willig A."/>
            <person name="Goepfert S."/>
            <person name="Peitsch M.C."/>
            <person name="Ivanov N.V."/>
        </authorList>
    </citation>
    <scope>NUCLEOTIDE SEQUENCE [LARGE SCALE GENOMIC DNA]</scope>
</reference>
<reference evidence="2" key="2">
    <citation type="submission" date="2025-08" db="UniProtKB">
        <authorList>
            <consortium name="RefSeq"/>
        </authorList>
    </citation>
    <scope>IDENTIFICATION</scope>
    <source>
        <tissue evidence="2">Leaf</tissue>
    </source>
</reference>
<organism evidence="1 2">
    <name type="scientific">Nicotiana tabacum</name>
    <name type="common">Common tobacco</name>
    <dbReference type="NCBI Taxonomy" id="4097"/>
    <lineage>
        <taxon>Eukaryota</taxon>
        <taxon>Viridiplantae</taxon>
        <taxon>Streptophyta</taxon>
        <taxon>Embryophyta</taxon>
        <taxon>Tracheophyta</taxon>
        <taxon>Spermatophyta</taxon>
        <taxon>Magnoliopsida</taxon>
        <taxon>eudicotyledons</taxon>
        <taxon>Gunneridae</taxon>
        <taxon>Pentapetalae</taxon>
        <taxon>asterids</taxon>
        <taxon>lamiids</taxon>
        <taxon>Solanales</taxon>
        <taxon>Solanaceae</taxon>
        <taxon>Nicotianoideae</taxon>
        <taxon>Nicotianeae</taxon>
        <taxon>Nicotiana</taxon>
    </lineage>
</organism>
<evidence type="ECO:0000313" key="1">
    <source>
        <dbReference type="Proteomes" id="UP000790787"/>
    </source>
</evidence>